<keyword evidence="4" id="KW-0456">Lyase</keyword>
<evidence type="ECO:0000256" key="4">
    <source>
        <dbReference type="ARBA" id="ARBA00023239"/>
    </source>
</evidence>
<keyword evidence="3" id="KW-0862">Zinc</keyword>
<evidence type="ECO:0000313" key="6">
    <source>
        <dbReference type="EMBL" id="KAF2258101.1"/>
    </source>
</evidence>
<organism evidence="6 7">
    <name type="scientific">Lojkania enalia</name>
    <dbReference type="NCBI Taxonomy" id="147567"/>
    <lineage>
        <taxon>Eukaryota</taxon>
        <taxon>Fungi</taxon>
        <taxon>Dikarya</taxon>
        <taxon>Ascomycota</taxon>
        <taxon>Pezizomycotina</taxon>
        <taxon>Dothideomycetes</taxon>
        <taxon>Pleosporomycetidae</taxon>
        <taxon>Pleosporales</taxon>
        <taxon>Pleosporales incertae sedis</taxon>
        <taxon>Lojkania</taxon>
    </lineage>
</organism>
<proteinExistence type="inferred from homology"/>
<feature type="domain" description="CENP-V/GFA" evidence="5">
    <location>
        <begin position="12"/>
        <end position="119"/>
    </location>
</feature>
<dbReference type="InterPro" id="IPR006913">
    <property type="entry name" value="CENP-V/GFA"/>
</dbReference>
<dbReference type="PANTHER" id="PTHR33337:SF39">
    <property type="entry name" value="DUF636 DOMAIN PROTEIN (AFU_ORTHOLOGUE AFUA_6G11530)"/>
    <property type="match status" value="1"/>
</dbReference>
<dbReference type="EMBL" id="ML986784">
    <property type="protein sequence ID" value="KAF2258101.1"/>
    <property type="molecule type" value="Genomic_DNA"/>
</dbReference>
<keyword evidence="7" id="KW-1185">Reference proteome</keyword>
<accession>A0A9P4N4C0</accession>
<evidence type="ECO:0000256" key="3">
    <source>
        <dbReference type="ARBA" id="ARBA00022833"/>
    </source>
</evidence>
<reference evidence="7" key="1">
    <citation type="journal article" date="2020" name="Stud. Mycol.">
        <title>101 Dothideomycetes genomes: A test case for predicting lifestyles and emergence of pathogens.</title>
        <authorList>
            <person name="Haridas S."/>
            <person name="Albert R."/>
            <person name="Binder M."/>
            <person name="Bloem J."/>
            <person name="LaButti K."/>
            <person name="Salamov A."/>
            <person name="Andreopoulos B."/>
            <person name="Baker S."/>
            <person name="Barry K."/>
            <person name="Bills G."/>
            <person name="Bluhm B."/>
            <person name="Cannon C."/>
            <person name="Castanera R."/>
            <person name="Culley D."/>
            <person name="Daum C."/>
            <person name="Ezra D."/>
            <person name="Gonzalez J."/>
            <person name="Henrissat B."/>
            <person name="Kuo A."/>
            <person name="Liang C."/>
            <person name="Lipzen A."/>
            <person name="Lutzoni F."/>
            <person name="Magnuson J."/>
            <person name="Mondo S."/>
            <person name="Nolan M."/>
            <person name="Ohm R."/>
            <person name="Pangilinan J."/>
            <person name="Park H.-J."/>
            <person name="Ramirez L."/>
            <person name="Alfaro M."/>
            <person name="Sun H."/>
            <person name="Tritt A."/>
            <person name="Yoshinaga Y."/>
            <person name="Zwiers L.-H."/>
            <person name="Turgeon B."/>
            <person name="Goodwin S."/>
            <person name="Spatafora J."/>
            <person name="Crous P."/>
            <person name="Grigoriev I."/>
        </authorList>
    </citation>
    <scope>NUCLEOTIDE SEQUENCE [LARGE SCALE GENOMIC DNA]</scope>
    <source>
        <strain evidence="7">CBS 304.66</strain>
    </source>
</reference>
<dbReference type="PANTHER" id="PTHR33337">
    <property type="entry name" value="GFA DOMAIN-CONTAINING PROTEIN"/>
    <property type="match status" value="1"/>
</dbReference>
<dbReference type="Proteomes" id="UP000800093">
    <property type="component" value="Unassembled WGS sequence"/>
</dbReference>
<dbReference type="GO" id="GO:0046872">
    <property type="term" value="F:metal ion binding"/>
    <property type="evidence" value="ECO:0007669"/>
    <property type="project" value="UniProtKB-KW"/>
</dbReference>
<dbReference type="Pfam" id="PF04828">
    <property type="entry name" value="GFA"/>
    <property type="match status" value="1"/>
</dbReference>
<evidence type="ECO:0000259" key="5">
    <source>
        <dbReference type="PROSITE" id="PS51891"/>
    </source>
</evidence>
<evidence type="ECO:0000256" key="1">
    <source>
        <dbReference type="ARBA" id="ARBA00005495"/>
    </source>
</evidence>
<dbReference type="AlphaFoldDB" id="A0A9P4N4C0"/>
<gene>
    <name evidence="6" type="ORF">CC78DRAFT_146241</name>
</gene>
<evidence type="ECO:0000256" key="2">
    <source>
        <dbReference type="ARBA" id="ARBA00022723"/>
    </source>
</evidence>
<dbReference type="InterPro" id="IPR011057">
    <property type="entry name" value="Mss4-like_sf"/>
</dbReference>
<dbReference type="OrthoDB" id="2212170at2759"/>
<protein>
    <recommendedName>
        <fullName evidence="5">CENP-V/GFA domain-containing protein</fullName>
    </recommendedName>
</protein>
<dbReference type="Gene3D" id="3.90.1590.10">
    <property type="entry name" value="glutathione-dependent formaldehyde- activating enzyme (gfa)"/>
    <property type="match status" value="1"/>
</dbReference>
<keyword evidence="2" id="KW-0479">Metal-binding</keyword>
<comment type="caution">
    <text evidence="6">The sequence shown here is derived from an EMBL/GenBank/DDBJ whole genome shotgun (WGS) entry which is preliminary data.</text>
</comment>
<dbReference type="PROSITE" id="PS51891">
    <property type="entry name" value="CENP_V_GFA"/>
    <property type="match status" value="1"/>
</dbReference>
<dbReference type="GO" id="GO:0016846">
    <property type="term" value="F:carbon-sulfur lyase activity"/>
    <property type="evidence" value="ECO:0007669"/>
    <property type="project" value="InterPro"/>
</dbReference>
<comment type="similarity">
    <text evidence="1">Belongs to the Gfa family.</text>
</comment>
<evidence type="ECO:0000313" key="7">
    <source>
        <dbReference type="Proteomes" id="UP000800093"/>
    </source>
</evidence>
<dbReference type="SUPFAM" id="SSF51316">
    <property type="entry name" value="Mss4-like"/>
    <property type="match status" value="1"/>
</dbReference>
<name>A0A9P4N4C0_9PLEO</name>
<sequence>MATNAPTPSLQVTGSCLCRKVKYTITGEPFNTALCHCKNCARTSGVGFGANSFYSKSQFTINSGAEALREYVDSATASGNFLYRNFCGNCGSPLFTRNSAMEDLVVVTSGSLDDGQEWKPSIEVFCRNKANWVEANWKGETVRFEAMPSRK</sequence>